<accession>A0A6J6MBA8</accession>
<dbReference type="PANTHER" id="PTHR42901:SF1">
    <property type="entry name" value="ALCOHOL DEHYDROGENASE"/>
    <property type="match status" value="1"/>
</dbReference>
<protein>
    <submittedName>
        <fullName evidence="3">Unannotated protein</fullName>
    </submittedName>
</protein>
<evidence type="ECO:0000313" key="3">
    <source>
        <dbReference type="EMBL" id="CAB4670599.1"/>
    </source>
</evidence>
<organism evidence="3">
    <name type="scientific">freshwater metagenome</name>
    <dbReference type="NCBI Taxonomy" id="449393"/>
    <lineage>
        <taxon>unclassified sequences</taxon>
        <taxon>metagenomes</taxon>
        <taxon>ecological metagenomes</taxon>
    </lineage>
</organism>
<dbReference type="GO" id="GO:0016616">
    <property type="term" value="F:oxidoreductase activity, acting on the CH-OH group of donors, NAD or NADP as acceptor"/>
    <property type="evidence" value="ECO:0007669"/>
    <property type="project" value="UniProtKB-ARBA"/>
</dbReference>
<evidence type="ECO:0000256" key="2">
    <source>
        <dbReference type="ARBA" id="ARBA00023002"/>
    </source>
</evidence>
<dbReference type="EMBL" id="CAEZXB010000005">
    <property type="protein sequence ID" value="CAB4670599.1"/>
    <property type="molecule type" value="Genomic_DNA"/>
</dbReference>
<keyword evidence="2" id="KW-0560">Oxidoreductase</keyword>
<dbReference type="FunFam" id="3.40.50.720:FF:000047">
    <property type="entry name" value="NADP-dependent L-serine/L-allo-threonine dehydrogenase"/>
    <property type="match status" value="1"/>
</dbReference>
<comment type="similarity">
    <text evidence="1">Belongs to the short-chain dehydrogenases/reductases (SDR) family.</text>
</comment>
<evidence type="ECO:0000256" key="1">
    <source>
        <dbReference type="ARBA" id="ARBA00006484"/>
    </source>
</evidence>
<dbReference type="PROSITE" id="PS00061">
    <property type="entry name" value="ADH_SHORT"/>
    <property type="match status" value="1"/>
</dbReference>
<name>A0A6J6MBA8_9ZZZZ</name>
<dbReference type="SUPFAM" id="SSF51735">
    <property type="entry name" value="NAD(P)-binding Rossmann-fold domains"/>
    <property type="match status" value="1"/>
</dbReference>
<dbReference type="PANTHER" id="PTHR42901">
    <property type="entry name" value="ALCOHOL DEHYDROGENASE"/>
    <property type="match status" value="1"/>
</dbReference>
<dbReference type="InterPro" id="IPR020904">
    <property type="entry name" value="Sc_DH/Rdtase_CS"/>
</dbReference>
<proteinExistence type="inferred from homology"/>
<sequence length="249" mass="25809">MSSNQPSSAKRALVTGASSGIGAATALALVSAGFEVHGAARREDLLATLTGVTSHHLDVTNNSSVEALAAQFETLDVLVANAGGAFDAEEVGNADLASWEKTYDVNVLGTVRTIKAFLPALIASGNGHIVIMGSTAGRVAYENGGSYAAAKHALAAVAGTLRLELNGQPVRVSEIAPGMVKTDEFAVTRFGGDKEKAAKVYHGVEKPLTAEDIAEIVKWSVTLPAHVNIDLLVVRPVAQAAQHKVHRKA</sequence>
<dbReference type="Gene3D" id="3.40.50.720">
    <property type="entry name" value="NAD(P)-binding Rossmann-like Domain"/>
    <property type="match status" value="1"/>
</dbReference>
<reference evidence="3" key="1">
    <citation type="submission" date="2020-05" db="EMBL/GenBank/DDBJ databases">
        <authorList>
            <person name="Chiriac C."/>
            <person name="Salcher M."/>
            <person name="Ghai R."/>
            <person name="Kavagutti S V."/>
        </authorList>
    </citation>
    <scope>NUCLEOTIDE SEQUENCE</scope>
</reference>
<dbReference type="Pfam" id="PF00106">
    <property type="entry name" value="adh_short"/>
    <property type="match status" value="1"/>
</dbReference>
<dbReference type="InterPro" id="IPR036291">
    <property type="entry name" value="NAD(P)-bd_dom_sf"/>
</dbReference>
<dbReference type="PRINTS" id="PR00081">
    <property type="entry name" value="GDHRDH"/>
</dbReference>
<dbReference type="InterPro" id="IPR002347">
    <property type="entry name" value="SDR_fam"/>
</dbReference>
<dbReference type="AlphaFoldDB" id="A0A6J6MBA8"/>
<gene>
    <name evidence="3" type="ORF">UFOPK2342_00413</name>
</gene>